<keyword evidence="3" id="KW-0804">Transcription</keyword>
<evidence type="ECO:0000256" key="1">
    <source>
        <dbReference type="ARBA" id="ARBA00023015"/>
    </source>
</evidence>
<dbReference type="Proteomes" id="UP000309984">
    <property type="component" value="Unassembled WGS sequence"/>
</dbReference>
<feature type="domain" description="HTH tetR-type" evidence="5">
    <location>
        <begin position="19"/>
        <end position="79"/>
    </location>
</feature>
<accession>A0AA94R9T2</accession>
<dbReference type="PROSITE" id="PS50977">
    <property type="entry name" value="HTH_TETR_2"/>
    <property type="match status" value="1"/>
</dbReference>
<dbReference type="Gene3D" id="1.10.357.10">
    <property type="entry name" value="Tetracycline Repressor, domain 2"/>
    <property type="match status" value="1"/>
</dbReference>
<proteinExistence type="predicted"/>
<dbReference type="PRINTS" id="PR00455">
    <property type="entry name" value="HTHTETR"/>
</dbReference>
<dbReference type="GO" id="GO:0000976">
    <property type="term" value="F:transcription cis-regulatory region binding"/>
    <property type="evidence" value="ECO:0007669"/>
    <property type="project" value="TreeGrafter"/>
</dbReference>
<keyword evidence="2 4" id="KW-0238">DNA-binding</keyword>
<dbReference type="RefSeq" id="WP_138250303.1">
    <property type="nucleotide sequence ID" value="NZ_AP022616.1"/>
</dbReference>
<evidence type="ECO:0000313" key="7">
    <source>
        <dbReference type="Proteomes" id="UP000309984"/>
    </source>
</evidence>
<comment type="caution">
    <text evidence="6">The sequence shown here is derived from an EMBL/GenBank/DDBJ whole genome shotgun (WGS) entry which is preliminary data.</text>
</comment>
<dbReference type="AlphaFoldDB" id="A0AA94R9T2"/>
<keyword evidence="1" id="KW-0805">Transcription regulation</keyword>
<evidence type="ECO:0000313" key="6">
    <source>
        <dbReference type="EMBL" id="TLH64042.1"/>
    </source>
</evidence>
<gene>
    <name evidence="6" type="ORF">C1S79_20665</name>
</gene>
<name>A0AA94R9T2_9MYCO</name>
<protein>
    <submittedName>
        <fullName evidence="6">TetR/AcrR family transcriptional regulator</fullName>
    </submittedName>
</protein>
<dbReference type="InterPro" id="IPR050109">
    <property type="entry name" value="HTH-type_TetR-like_transc_reg"/>
</dbReference>
<reference evidence="6 7" key="1">
    <citation type="submission" date="2018-01" db="EMBL/GenBank/DDBJ databases">
        <title>Comparative genomics of Mycobacterium mucogenicum and Mycobacterium neoaurum clade members emphasizing tRNA and non-coding RNA.</title>
        <authorList>
            <person name="Behra P.R.K."/>
            <person name="Pettersson B.M.F."/>
            <person name="Das S."/>
            <person name="Dasgupta S."/>
            <person name="Kirsebom L.A."/>
        </authorList>
    </citation>
    <scope>NUCLEOTIDE SEQUENCE [LARGE SCALE GENOMIC DNA]</scope>
    <source>
        <strain evidence="6 7">DSM 45104</strain>
    </source>
</reference>
<dbReference type="Pfam" id="PF00440">
    <property type="entry name" value="TetR_N"/>
    <property type="match status" value="1"/>
</dbReference>
<dbReference type="EMBL" id="POTM01000051">
    <property type="protein sequence ID" value="TLH64042.1"/>
    <property type="molecule type" value="Genomic_DNA"/>
</dbReference>
<dbReference type="GO" id="GO:0003700">
    <property type="term" value="F:DNA-binding transcription factor activity"/>
    <property type="evidence" value="ECO:0007669"/>
    <property type="project" value="TreeGrafter"/>
</dbReference>
<dbReference type="PANTHER" id="PTHR30055:SF234">
    <property type="entry name" value="HTH-TYPE TRANSCRIPTIONAL REGULATOR BETI"/>
    <property type="match status" value="1"/>
</dbReference>
<dbReference type="SUPFAM" id="SSF46689">
    <property type="entry name" value="Homeodomain-like"/>
    <property type="match status" value="1"/>
</dbReference>
<dbReference type="Gene3D" id="1.10.10.60">
    <property type="entry name" value="Homeodomain-like"/>
    <property type="match status" value="1"/>
</dbReference>
<feature type="DNA-binding region" description="H-T-H motif" evidence="4">
    <location>
        <begin position="42"/>
        <end position="61"/>
    </location>
</feature>
<organism evidence="6 7">
    <name type="scientific">Mycolicibacterium phocaicum</name>
    <dbReference type="NCBI Taxonomy" id="319706"/>
    <lineage>
        <taxon>Bacteria</taxon>
        <taxon>Bacillati</taxon>
        <taxon>Actinomycetota</taxon>
        <taxon>Actinomycetes</taxon>
        <taxon>Mycobacteriales</taxon>
        <taxon>Mycobacteriaceae</taxon>
        <taxon>Mycolicibacterium</taxon>
    </lineage>
</organism>
<evidence type="ECO:0000256" key="2">
    <source>
        <dbReference type="ARBA" id="ARBA00023125"/>
    </source>
</evidence>
<sequence length="241" mass="25819">MTEIAARPSMSPRMARKREQARERILDAAEELFSAAGLKSGRIEDLAEAADVSVGAIYSHFGDKQGIVVALAERAIRQFGEVLEQTLSTDGGEPLERVMAVADLYARFCIEHRSAFQFVMATSADAASGNAADLNALVEAERQMLGAFQDAIQAAIDAAQINGDFEAAATARFLWGAWNGVFALALRSDGLALGEDEVVAALDLGRRLVNEGLTAPSFRDSDGRSLSHVADSLHVSRARPR</sequence>
<dbReference type="PANTHER" id="PTHR30055">
    <property type="entry name" value="HTH-TYPE TRANSCRIPTIONAL REGULATOR RUTR"/>
    <property type="match status" value="1"/>
</dbReference>
<dbReference type="InterPro" id="IPR001647">
    <property type="entry name" value="HTH_TetR"/>
</dbReference>
<keyword evidence="7" id="KW-1185">Reference proteome</keyword>
<dbReference type="SUPFAM" id="SSF48498">
    <property type="entry name" value="Tetracyclin repressor-like, C-terminal domain"/>
    <property type="match status" value="1"/>
</dbReference>
<evidence type="ECO:0000256" key="3">
    <source>
        <dbReference type="ARBA" id="ARBA00023163"/>
    </source>
</evidence>
<dbReference type="InterPro" id="IPR036271">
    <property type="entry name" value="Tet_transcr_reg_TetR-rel_C_sf"/>
</dbReference>
<evidence type="ECO:0000256" key="4">
    <source>
        <dbReference type="PROSITE-ProRule" id="PRU00335"/>
    </source>
</evidence>
<evidence type="ECO:0000259" key="5">
    <source>
        <dbReference type="PROSITE" id="PS50977"/>
    </source>
</evidence>
<dbReference type="InterPro" id="IPR009057">
    <property type="entry name" value="Homeodomain-like_sf"/>
</dbReference>